<dbReference type="InterPro" id="IPR007235">
    <property type="entry name" value="Glyco_trans_28_C"/>
</dbReference>
<dbReference type="Gene3D" id="3.40.50.2000">
    <property type="entry name" value="Glycogen Phosphorylase B"/>
    <property type="match status" value="2"/>
</dbReference>
<evidence type="ECO:0000256" key="1">
    <source>
        <dbReference type="ARBA" id="ARBA00022475"/>
    </source>
</evidence>
<dbReference type="CDD" id="cd03785">
    <property type="entry name" value="GT28_MurG"/>
    <property type="match status" value="1"/>
</dbReference>
<feature type="domain" description="Glycosyltransferase family 28 N-terminal" evidence="11">
    <location>
        <begin position="6"/>
        <end position="148"/>
    </location>
</feature>
<keyword evidence="1 10" id="KW-1003">Cell membrane</keyword>
<evidence type="ECO:0000256" key="3">
    <source>
        <dbReference type="ARBA" id="ARBA00022676"/>
    </source>
</evidence>
<evidence type="ECO:0000256" key="10">
    <source>
        <dbReference type="HAMAP-Rule" id="MF_00033"/>
    </source>
</evidence>
<evidence type="ECO:0000256" key="9">
    <source>
        <dbReference type="ARBA" id="ARBA00023316"/>
    </source>
</evidence>
<dbReference type="Proteomes" id="UP000229893">
    <property type="component" value="Unassembled WGS sequence"/>
</dbReference>
<comment type="subcellular location">
    <subcellularLocation>
        <location evidence="10">Cell membrane</location>
        <topology evidence="10">Peripheral membrane protein</topology>
        <orientation evidence="10">Cytoplasmic side</orientation>
    </subcellularLocation>
</comment>
<sequence length="373" mass="41824">MRKVRILLTGGGTGGHIYPLIAVKEKLVDISNRHSFQADIRFMGSAQKWATVLEGYGLKVYQIAGSKIRRYFSPLNFLEPFIFAYSLCQAFLKLYFFMPDVIFSKSGPGSFSVVLAGFFYRIPIIIHESDAYPGLSNRLASHFANSIALGFKESASYFKGKNVQVTGNPVRDDLLNNRDEQALAKRFFSFKPDKKVILVIGGSQGAESINDFIISMAPELLKKYQILHQTGVDNFAESRGELEFISKDIDDENKKNYKIVAYFNKDLKEAYSAADLVVSRAGAGSIFEMAAFSKPAILIPLRGHQRYNAHAFTEAGAGKIIEQNNLLPSVFLVQIQKILEHEDVLEEMKKASQEFYIPNSSQMIAEEIVRLTI</sequence>
<keyword evidence="9 10" id="KW-0961">Cell wall biogenesis/degradation</keyword>
<feature type="binding site" evidence="10">
    <location>
        <position position="171"/>
    </location>
    <ligand>
        <name>UDP-N-acetyl-alpha-D-glucosamine</name>
        <dbReference type="ChEBI" id="CHEBI:57705"/>
    </ligand>
</feature>
<evidence type="ECO:0000259" key="11">
    <source>
        <dbReference type="Pfam" id="PF03033"/>
    </source>
</evidence>
<dbReference type="GO" id="GO:0051301">
    <property type="term" value="P:cell division"/>
    <property type="evidence" value="ECO:0007669"/>
    <property type="project" value="UniProtKB-KW"/>
</dbReference>
<dbReference type="Pfam" id="PF03033">
    <property type="entry name" value="Glyco_transf_28"/>
    <property type="match status" value="1"/>
</dbReference>
<evidence type="ECO:0000256" key="5">
    <source>
        <dbReference type="ARBA" id="ARBA00022960"/>
    </source>
</evidence>
<protein>
    <recommendedName>
        <fullName evidence="10">UDP-N-acetylglucosamine--N-acetylmuramyl-(pentapeptide) pyrophosphoryl-undecaprenol N-acetylglucosamine transferase</fullName>
        <ecNumber evidence="10">2.4.1.227</ecNumber>
    </recommendedName>
    <alternativeName>
        <fullName evidence="10">Undecaprenyl-PP-MurNAc-pentapeptide-UDPGlcNAc GlcNAc transferase</fullName>
    </alternativeName>
</protein>
<keyword evidence="5 10" id="KW-0133">Cell shape</keyword>
<keyword evidence="7 10" id="KW-0472">Membrane</keyword>
<evidence type="ECO:0000256" key="7">
    <source>
        <dbReference type="ARBA" id="ARBA00023136"/>
    </source>
</evidence>
<dbReference type="GO" id="GO:0051991">
    <property type="term" value="F:UDP-N-acetyl-D-glucosamine:N-acetylmuramoyl-L-alanyl-D-glutamyl-meso-2,6-diaminopimelyl-D-alanyl-D-alanine-diphosphoundecaprenol 4-beta-N-acetylglucosaminlytransferase activity"/>
    <property type="evidence" value="ECO:0007669"/>
    <property type="project" value="RHEA"/>
</dbReference>
<dbReference type="Pfam" id="PF04101">
    <property type="entry name" value="Glyco_tran_28_C"/>
    <property type="match status" value="1"/>
</dbReference>
<accession>A0A2H0N7C9</accession>
<keyword evidence="8 10" id="KW-0131">Cell cycle</keyword>
<dbReference type="PANTHER" id="PTHR21015:SF22">
    <property type="entry name" value="GLYCOSYLTRANSFERASE"/>
    <property type="match status" value="1"/>
</dbReference>
<dbReference type="EMBL" id="PCWO01000038">
    <property type="protein sequence ID" value="PIR04777.1"/>
    <property type="molecule type" value="Genomic_DNA"/>
</dbReference>
<feature type="binding site" evidence="10">
    <location>
        <position position="305"/>
    </location>
    <ligand>
        <name>UDP-N-acetyl-alpha-D-glucosamine</name>
        <dbReference type="ChEBI" id="CHEBI:57705"/>
    </ligand>
</feature>
<dbReference type="SUPFAM" id="SSF53756">
    <property type="entry name" value="UDP-Glycosyltransferase/glycogen phosphorylase"/>
    <property type="match status" value="1"/>
</dbReference>
<evidence type="ECO:0000313" key="13">
    <source>
        <dbReference type="EMBL" id="PIR04777.1"/>
    </source>
</evidence>
<dbReference type="GO" id="GO:0009252">
    <property type="term" value="P:peptidoglycan biosynthetic process"/>
    <property type="evidence" value="ECO:0007669"/>
    <property type="project" value="UniProtKB-UniRule"/>
</dbReference>
<evidence type="ECO:0000259" key="12">
    <source>
        <dbReference type="Pfam" id="PF04101"/>
    </source>
</evidence>
<keyword evidence="4 10" id="KW-0808">Transferase</keyword>
<dbReference type="EC" id="2.4.1.227" evidence="10"/>
<name>A0A2H0N7C9_9BACT</name>
<dbReference type="GO" id="GO:0008360">
    <property type="term" value="P:regulation of cell shape"/>
    <property type="evidence" value="ECO:0007669"/>
    <property type="project" value="UniProtKB-KW"/>
</dbReference>
<dbReference type="GO" id="GO:0005886">
    <property type="term" value="C:plasma membrane"/>
    <property type="evidence" value="ECO:0007669"/>
    <property type="project" value="UniProtKB-SubCell"/>
</dbReference>
<gene>
    <name evidence="10 13" type="primary">murG</name>
    <name evidence="13" type="ORF">COV57_02600</name>
</gene>
<dbReference type="PANTHER" id="PTHR21015">
    <property type="entry name" value="UDP-N-ACETYLGLUCOSAMINE--N-ACETYLMURAMYL-(PENTAPEPTIDE) PYROPHOSPHORYL-UNDECAPRENOL N-ACETYLGLUCOSAMINE TRANSFERASE 1"/>
    <property type="match status" value="1"/>
</dbReference>
<comment type="function">
    <text evidence="10">Cell wall formation. Catalyzes the transfer of a GlcNAc subunit on undecaprenyl-pyrophosphoryl-MurNAc-pentapeptide (lipid intermediate I) to form undecaprenyl-pyrophosphoryl-MurNAc-(pentapeptide)GlcNAc (lipid intermediate II).</text>
</comment>
<keyword evidence="3 10" id="KW-0328">Glycosyltransferase</keyword>
<comment type="caution">
    <text evidence="10">Lacks conserved residue(s) required for the propagation of feature annotation.</text>
</comment>
<feature type="binding site" evidence="10">
    <location>
        <begin position="13"/>
        <end position="15"/>
    </location>
    <ligand>
        <name>UDP-N-acetyl-alpha-D-glucosamine</name>
        <dbReference type="ChEBI" id="CHEBI:57705"/>
    </ligand>
</feature>
<comment type="pathway">
    <text evidence="10">Cell wall biogenesis; peptidoglycan biosynthesis.</text>
</comment>
<reference evidence="13 14" key="1">
    <citation type="submission" date="2017-09" db="EMBL/GenBank/DDBJ databases">
        <title>Depth-based differentiation of microbial function through sediment-hosted aquifers and enrichment of novel symbionts in the deep terrestrial subsurface.</title>
        <authorList>
            <person name="Probst A.J."/>
            <person name="Ladd B."/>
            <person name="Jarett J.K."/>
            <person name="Geller-Mcgrath D.E."/>
            <person name="Sieber C.M."/>
            <person name="Emerson J.B."/>
            <person name="Anantharaman K."/>
            <person name="Thomas B.C."/>
            <person name="Malmstrom R."/>
            <person name="Stieglmeier M."/>
            <person name="Klingl A."/>
            <person name="Woyke T."/>
            <person name="Ryan C.M."/>
            <person name="Banfield J.F."/>
        </authorList>
    </citation>
    <scope>NUCLEOTIDE SEQUENCE [LARGE SCALE GENOMIC DNA]</scope>
    <source>
        <strain evidence="13">CG11_big_fil_rev_8_21_14_0_20_35_14</strain>
    </source>
</reference>
<comment type="similarity">
    <text evidence="10">Belongs to the glycosyltransferase 28 family. MurG subfamily.</text>
</comment>
<evidence type="ECO:0000256" key="8">
    <source>
        <dbReference type="ARBA" id="ARBA00023306"/>
    </source>
</evidence>
<keyword evidence="2 10" id="KW-0132">Cell division</keyword>
<dbReference type="InterPro" id="IPR006009">
    <property type="entry name" value="GlcNAc_MurG"/>
</dbReference>
<comment type="caution">
    <text evidence="13">The sequence shown here is derived from an EMBL/GenBank/DDBJ whole genome shotgun (WGS) entry which is preliminary data.</text>
</comment>
<dbReference type="GO" id="GO:0071555">
    <property type="term" value="P:cell wall organization"/>
    <property type="evidence" value="ECO:0007669"/>
    <property type="project" value="UniProtKB-KW"/>
</dbReference>
<feature type="domain" description="Glycosyl transferase family 28 C-terminal" evidence="12">
    <location>
        <begin position="196"/>
        <end position="354"/>
    </location>
</feature>
<dbReference type="InterPro" id="IPR004276">
    <property type="entry name" value="GlycoTrans_28_N"/>
</dbReference>
<keyword evidence="6 10" id="KW-0573">Peptidoglycan synthesis</keyword>
<evidence type="ECO:0000256" key="4">
    <source>
        <dbReference type="ARBA" id="ARBA00022679"/>
    </source>
</evidence>
<dbReference type="NCBIfam" id="TIGR01133">
    <property type="entry name" value="murG"/>
    <property type="match status" value="1"/>
</dbReference>
<comment type="catalytic activity">
    <reaction evidence="10">
        <text>di-trans,octa-cis-undecaprenyl diphospho-N-acetyl-alpha-D-muramoyl-L-alanyl-D-glutamyl-meso-2,6-diaminopimeloyl-D-alanyl-D-alanine + UDP-N-acetyl-alpha-D-glucosamine = di-trans,octa-cis-undecaprenyl diphospho-[N-acetyl-alpha-D-glucosaminyl-(1-&gt;4)]-N-acetyl-alpha-D-muramoyl-L-alanyl-D-glutamyl-meso-2,6-diaminopimeloyl-D-alanyl-D-alanine + UDP + H(+)</text>
        <dbReference type="Rhea" id="RHEA:31227"/>
        <dbReference type="ChEBI" id="CHEBI:15378"/>
        <dbReference type="ChEBI" id="CHEBI:57705"/>
        <dbReference type="ChEBI" id="CHEBI:58223"/>
        <dbReference type="ChEBI" id="CHEBI:61387"/>
        <dbReference type="ChEBI" id="CHEBI:61388"/>
        <dbReference type="EC" id="2.4.1.227"/>
    </reaction>
</comment>
<organism evidence="13 14">
    <name type="scientific">Candidatus Liptonbacteria bacterium CG11_big_fil_rev_8_21_14_0_20_35_14</name>
    <dbReference type="NCBI Taxonomy" id="1974634"/>
    <lineage>
        <taxon>Bacteria</taxon>
        <taxon>Candidatus Liptoniibacteriota</taxon>
    </lineage>
</organism>
<dbReference type="AlphaFoldDB" id="A0A2H0N7C9"/>
<evidence type="ECO:0000256" key="6">
    <source>
        <dbReference type="ARBA" id="ARBA00022984"/>
    </source>
</evidence>
<dbReference type="HAMAP" id="MF_00033">
    <property type="entry name" value="MurG"/>
    <property type="match status" value="1"/>
</dbReference>
<dbReference type="GO" id="GO:0005975">
    <property type="term" value="P:carbohydrate metabolic process"/>
    <property type="evidence" value="ECO:0007669"/>
    <property type="project" value="InterPro"/>
</dbReference>
<evidence type="ECO:0000256" key="2">
    <source>
        <dbReference type="ARBA" id="ARBA00022618"/>
    </source>
</evidence>
<dbReference type="UniPathway" id="UPA00219"/>
<dbReference type="GO" id="GO:0050511">
    <property type="term" value="F:undecaprenyldiphospho-muramoylpentapeptide beta-N-acetylglucosaminyltransferase activity"/>
    <property type="evidence" value="ECO:0007669"/>
    <property type="project" value="UniProtKB-UniRule"/>
</dbReference>
<feature type="binding site" evidence="10">
    <location>
        <position position="203"/>
    </location>
    <ligand>
        <name>UDP-N-acetyl-alpha-D-glucosamine</name>
        <dbReference type="ChEBI" id="CHEBI:57705"/>
    </ligand>
</feature>
<evidence type="ECO:0000313" key="14">
    <source>
        <dbReference type="Proteomes" id="UP000229893"/>
    </source>
</evidence>
<proteinExistence type="inferred from homology"/>